<evidence type="ECO:0000259" key="11">
    <source>
        <dbReference type="Pfam" id="PF01747"/>
    </source>
</evidence>
<dbReference type="InterPro" id="IPR014729">
    <property type="entry name" value="Rossmann-like_a/b/a_fold"/>
</dbReference>
<dbReference type="GO" id="GO:0004020">
    <property type="term" value="F:adenylylsulfate kinase activity"/>
    <property type="evidence" value="ECO:0007669"/>
    <property type="project" value="UniProtKB-UniRule"/>
</dbReference>
<dbReference type="GO" id="GO:0004781">
    <property type="term" value="F:sulfate adenylyltransferase (ATP) activity"/>
    <property type="evidence" value="ECO:0007669"/>
    <property type="project" value="UniProtKB-EC"/>
</dbReference>
<dbReference type="Gene3D" id="3.40.50.620">
    <property type="entry name" value="HUPs"/>
    <property type="match status" value="1"/>
</dbReference>
<dbReference type="Pfam" id="PF14306">
    <property type="entry name" value="PUA_2"/>
    <property type="match status" value="1"/>
</dbReference>
<evidence type="ECO:0000256" key="7">
    <source>
        <dbReference type="ARBA" id="ARBA00049370"/>
    </source>
</evidence>
<dbReference type="PANTHER" id="PTHR42700:SF1">
    <property type="entry name" value="SULFATE ADENYLYLTRANSFERASE"/>
    <property type="match status" value="1"/>
</dbReference>
<dbReference type="UniPathway" id="UPA00140">
    <property type="reaction ID" value="UER00205"/>
</dbReference>
<dbReference type="AlphaFoldDB" id="A0A450SGD9"/>
<dbReference type="InterPro" id="IPR025980">
    <property type="entry name" value="ATP-Sase_PUA-like_dom"/>
</dbReference>
<dbReference type="Gene3D" id="3.10.400.10">
    <property type="entry name" value="Sulfate adenylyltransferase"/>
    <property type="match status" value="1"/>
</dbReference>
<dbReference type="NCBIfam" id="NF004040">
    <property type="entry name" value="PRK05537.1"/>
    <property type="match status" value="1"/>
</dbReference>
<dbReference type="PANTHER" id="PTHR42700">
    <property type="entry name" value="SULFATE ADENYLYLTRANSFERASE"/>
    <property type="match status" value="1"/>
</dbReference>
<evidence type="ECO:0000256" key="9">
    <source>
        <dbReference type="SAM" id="MobiDB-lite"/>
    </source>
</evidence>
<dbReference type="InterPro" id="IPR050512">
    <property type="entry name" value="Sulf_AdTrans/APS_kinase"/>
</dbReference>
<dbReference type="NCBIfam" id="TIGR00339">
    <property type="entry name" value="sopT"/>
    <property type="match status" value="1"/>
</dbReference>
<dbReference type="GO" id="GO:0005737">
    <property type="term" value="C:cytoplasm"/>
    <property type="evidence" value="ECO:0007669"/>
    <property type="project" value="TreeGrafter"/>
</dbReference>
<dbReference type="GO" id="GO:0019379">
    <property type="term" value="P:sulfate assimilation, phosphoadenylyl sulfate reduction by phosphoadenylyl-sulfate reductase (thioredoxin)"/>
    <property type="evidence" value="ECO:0007669"/>
    <property type="project" value="TreeGrafter"/>
</dbReference>
<evidence type="ECO:0000256" key="5">
    <source>
        <dbReference type="ARBA" id="ARBA00022741"/>
    </source>
</evidence>
<organism evidence="13">
    <name type="scientific">Candidatus Kentrum sp. FW</name>
    <dbReference type="NCBI Taxonomy" id="2126338"/>
    <lineage>
        <taxon>Bacteria</taxon>
        <taxon>Pseudomonadati</taxon>
        <taxon>Pseudomonadota</taxon>
        <taxon>Gammaproteobacteria</taxon>
        <taxon>Candidatus Kentrum</taxon>
    </lineage>
</organism>
<dbReference type="InterPro" id="IPR059117">
    <property type="entry name" value="APS_kinase_dom"/>
</dbReference>
<dbReference type="SUPFAM" id="SSF88697">
    <property type="entry name" value="PUA domain-like"/>
    <property type="match status" value="1"/>
</dbReference>
<feature type="domain" description="APS kinase" evidence="10">
    <location>
        <begin position="408"/>
        <end position="560"/>
    </location>
</feature>
<dbReference type="EMBL" id="CAADEW010000034">
    <property type="protein sequence ID" value="VFJ52055.1"/>
    <property type="molecule type" value="Genomic_DNA"/>
</dbReference>
<comment type="caution">
    <text evidence="8">Lacks conserved residue(s) required for the propagation of feature annotation.</text>
</comment>
<proteinExistence type="inferred from homology"/>
<comment type="pathway">
    <text evidence="2 8">Sulfur metabolism; hydrogen sulfide biosynthesis; sulfite from sulfate: step 2/3.</text>
</comment>
<dbReference type="NCBIfam" id="TIGR00455">
    <property type="entry name" value="apsK"/>
    <property type="match status" value="1"/>
</dbReference>
<dbReference type="SUPFAM" id="SSF52540">
    <property type="entry name" value="P-loop containing nucleoside triphosphate hydrolases"/>
    <property type="match status" value="1"/>
</dbReference>
<keyword evidence="6 8" id="KW-0067">ATP-binding</keyword>
<dbReference type="GO" id="GO:0010134">
    <property type="term" value="P:sulfate assimilation via adenylyl sulfate reduction"/>
    <property type="evidence" value="ECO:0007669"/>
    <property type="project" value="TreeGrafter"/>
</dbReference>
<evidence type="ECO:0000256" key="6">
    <source>
        <dbReference type="ARBA" id="ARBA00022840"/>
    </source>
</evidence>
<evidence type="ECO:0000256" key="4">
    <source>
        <dbReference type="ARBA" id="ARBA00022695"/>
    </source>
</evidence>
<keyword evidence="4 13" id="KW-0548">Nucleotidyltransferase</keyword>
<dbReference type="GO" id="GO:0070814">
    <property type="term" value="P:hydrogen sulfide biosynthetic process"/>
    <property type="evidence" value="ECO:0007669"/>
    <property type="project" value="UniProtKB-UniRule"/>
</dbReference>
<dbReference type="SUPFAM" id="SSF52374">
    <property type="entry name" value="Nucleotidylyl transferase"/>
    <property type="match status" value="1"/>
</dbReference>
<dbReference type="InterPro" id="IPR024951">
    <property type="entry name" value="Sulfurylase_cat_dom"/>
</dbReference>
<evidence type="ECO:0000256" key="3">
    <source>
        <dbReference type="ARBA" id="ARBA00022679"/>
    </source>
</evidence>
<evidence type="ECO:0000256" key="8">
    <source>
        <dbReference type="HAMAP-Rule" id="MF_00065"/>
    </source>
</evidence>
<feature type="compositionally biased region" description="Polar residues" evidence="9">
    <location>
        <begin position="1"/>
        <end position="17"/>
    </location>
</feature>
<feature type="domain" description="Sulphate adenylyltransferase catalytic" evidence="11">
    <location>
        <begin position="185"/>
        <end position="399"/>
    </location>
</feature>
<comment type="function">
    <text evidence="8">Catalyzes the synthesis of activated sulfate.</text>
</comment>
<dbReference type="FunFam" id="3.40.50.300:FF:000802">
    <property type="entry name" value="Sulfate adenylyltransferase"/>
    <property type="match status" value="1"/>
</dbReference>
<name>A0A450SGD9_9GAMM</name>
<dbReference type="InterPro" id="IPR002650">
    <property type="entry name" value="Sulphate_adenylyltransferase"/>
</dbReference>
<comment type="catalytic activity">
    <reaction evidence="1 8">
        <text>adenosine 5'-phosphosulfate + ATP = 3'-phosphoadenylyl sulfate + ADP + H(+)</text>
        <dbReference type="Rhea" id="RHEA:24152"/>
        <dbReference type="ChEBI" id="CHEBI:15378"/>
        <dbReference type="ChEBI" id="CHEBI:30616"/>
        <dbReference type="ChEBI" id="CHEBI:58243"/>
        <dbReference type="ChEBI" id="CHEBI:58339"/>
        <dbReference type="ChEBI" id="CHEBI:456216"/>
        <dbReference type="EC" id="2.7.1.25"/>
    </reaction>
</comment>
<reference evidence="13" key="1">
    <citation type="submission" date="2019-02" db="EMBL/GenBank/DDBJ databases">
        <authorList>
            <person name="Gruber-Vodicka R. H."/>
            <person name="Seah K. B. B."/>
        </authorList>
    </citation>
    <scope>NUCLEOTIDE SEQUENCE</scope>
    <source>
        <strain evidence="13">BECK_BZ15</strain>
    </source>
</reference>
<dbReference type="GO" id="GO:0005524">
    <property type="term" value="F:ATP binding"/>
    <property type="evidence" value="ECO:0007669"/>
    <property type="project" value="UniProtKB-UniRule"/>
</dbReference>
<dbReference type="InterPro" id="IPR002891">
    <property type="entry name" value="APS"/>
</dbReference>
<dbReference type="Pfam" id="PF01583">
    <property type="entry name" value="APS_kinase"/>
    <property type="match status" value="1"/>
</dbReference>
<feature type="binding site" evidence="8">
    <location>
        <begin position="416"/>
        <end position="423"/>
    </location>
    <ligand>
        <name>ATP</name>
        <dbReference type="ChEBI" id="CHEBI:30616"/>
    </ligand>
</feature>
<dbReference type="HAMAP" id="MF_00065">
    <property type="entry name" value="Adenylyl_sulf_kinase"/>
    <property type="match status" value="1"/>
</dbReference>
<evidence type="ECO:0000256" key="1">
    <source>
        <dbReference type="ARBA" id="ARBA00001823"/>
    </source>
</evidence>
<dbReference type="InterPro" id="IPR015947">
    <property type="entry name" value="PUA-like_sf"/>
</dbReference>
<sequence length="585" mass="65550">MARKTTNGNQKMSQTMNKPRDDSPRALIIDEADAAVLKTESLQYPAHTLSMRQICDLELLLNGGFSPLTGFMDRQTYEKVLDDLHLGDGSVWPMPIVLDMDESLAGKLEVGGKLALRDDEGFTLAVLNIEDIWKPDKGREAEKVYGTPSREHPGVRTLFEEVGDYYVGGRISGIQLPMHPDYEGLRHTPAELRSLFEKLGWRRVVGFHTSGPMHRMQWEITLRAAKTVGAHLLLQPVAGISRPGDLVYHARVRCYQAILPHYPHGLGMLSLLPLAMRMAGPREALWHALIRKNYGCTHFIVGSDHGGPWQSVEEMPRFHPPYAAQELITRYQEEIGIEMVPLKRLCYAPKQGRFLHREEAGNTGEPCMELSNREVAGRLSREEAIPDWFTWPEVLEALRIAHPPRSRQGITLFFTGLSGSGKSTLAKILYGKFIEQGNRSVTLLDGDIVRRNLSSELGFSKAHRDLNIRRIGFVAAEITKNRGVAICAPIAPYAETRNAVRSLIEEHGAFIEIHVSTSLAVCEARDRKGLYAKARKGIIPEFTGISDPYEVPENPEIRIDTADLSPTQAAQEIFLALLREGYWDV</sequence>
<comment type="catalytic activity">
    <reaction evidence="7">
        <text>sulfate + ATP + H(+) = adenosine 5'-phosphosulfate + diphosphate</text>
        <dbReference type="Rhea" id="RHEA:18133"/>
        <dbReference type="ChEBI" id="CHEBI:15378"/>
        <dbReference type="ChEBI" id="CHEBI:16189"/>
        <dbReference type="ChEBI" id="CHEBI:30616"/>
        <dbReference type="ChEBI" id="CHEBI:33019"/>
        <dbReference type="ChEBI" id="CHEBI:58243"/>
        <dbReference type="EC" id="2.7.7.4"/>
    </reaction>
</comment>
<protein>
    <recommendedName>
        <fullName evidence="8">Adenylyl-sulfate kinase</fullName>
        <ecNumber evidence="8">2.7.1.25</ecNumber>
    </recommendedName>
    <alternativeName>
        <fullName evidence="8">APS kinase</fullName>
    </alternativeName>
    <alternativeName>
        <fullName evidence="8">ATP adenosine-5'-phosphosulfate 3'-phosphotransferase</fullName>
    </alternativeName>
    <alternativeName>
        <fullName evidence="8">Adenosine-5'-phosphosulfate kinase</fullName>
    </alternativeName>
</protein>
<evidence type="ECO:0000259" key="10">
    <source>
        <dbReference type="Pfam" id="PF01583"/>
    </source>
</evidence>
<gene>
    <name evidence="8" type="primary">cysC</name>
    <name evidence="13" type="ORF">BECKFW1821A_GA0114235_103411</name>
</gene>
<keyword evidence="5 8" id="KW-0547">Nucleotide-binding</keyword>
<dbReference type="InterPro" id="IPR027417">
    <property type="entry name" value="P-loop_NTPase"/>
</dbReference>
<dbReference type="Gene3D" id="3.40.50.300">
    <property type="entry name" value="P-loop containing nucleotide triphosphate hydrolases"/>
    <property type="match status" value="1"/>
</dbReference>
<dbReference type="NCBIfam" id="NF003013">
    <property type="entry name" value="PRK03846.1"/>
    <property type="match status" value="1"/>
</dbReference>
<accession>A0A450SGD9</accession>
<evidence type="ECO:0000259" key="12">
    <source>
        <dbReference type="Pfam" id="PF14306"/>
    </source>
</evidence>
<feature type="domain" description="ATP-sulfurylase PUA-like" evidence="12">
    <location>
        <begin position="24"/>
        <end position="175"/>
    </location>
</feature>
<evidence type="ECO:0000313" key="13">
    <source>
        <dbReference type="EMBL" id="VFJ52055.1"/>
    </source>
</evidence>
<dbReference type="CDD" id="cd02027">
    <property type="entry name" value="APSK"/>
    <property type="match status" value="1"/>
</dbReference>
<keyword evidence="8" id="KW-0418">Kinase</keyword>
<keyword evidence="8" id="KW-0597">Phosphoprotein</keyword>
<evidence type="ECO:0000256" key="2">
    <source>
        <dbReference type="ARBA" id="ARBA00004806"/>
    </source>
</evidence>
<dbReference type="Pfam" id="PF01747">
    <property type="entry name" value="ATP-sulfurylase"/>
    <property type="match status" value="1"/>
</dbReference>
<dbReference type="EC" id="2.7.1.25" evidence="8"/>
<keyword evidence="3 8" id="KW-0808">Transferase</keyword>
<comment type="similarity">
    <text evidence="8">Belongs to the APS kinase family.</text>
</comment>
<feature type="region of interest" description="Disordered" evidence="9">
    <location>
        <begin position="1"/>
        <end position="24"/>
    </location>
</feature>